<dbReference type="PANTHER" id="PTHR31480">
    <property type="entry name" value="BIFUNCTIONAL LYCOPENE CYCLASE/PHYTOENE SYNTHASE"/>
    <property type="match status" value="1"/>
</dbReference>
<evidence type="ECO:0008006" key="4">
    <source>
        <dbReference type="Google" id="ProtNLM"/>
    </source>
</evidence>
<dbReference type="InterPro" id="IPR002060">
    <property type="entry name" value="Squ/phyt_synthse"/>
</dbReference>
<dbReference type="Proteomes" id="UP000192491">
    <property type="component" value="Unassembled WGS sequence"/>
</dbReference>
<dbReference type="Gene3D" id="1.10.600.10">
    <property type="entry name" value="Farnesyl Diphosphate Synthase"/>
    <property type="match status" value="1"/>
</dbReference>
<proteinExistence type="predicted"/>
<evidence type="ECO:0000313" key="2">
    <source>
        <dbReference type="EMBL" id="OQX13674.1"/>
    </source>
</evidence>
<dbReference type="InterPro" id="IPR033904">
    <property type="entry name" value="Trans_IPPS_HH"/>
</dbReference>
<dbReference type="GO" id="GO:0004311">
    <property type="term" value="F:geranylgeranyl diphosphate synthase activity"/>
    <property type="evidence" value="ECO:0007669"/>
    <property type="project" value="InterPro"/>
</dbReference>
<dbReference type="Pfam" id="PF00494">
    <property type="entry name" value="SQS_PSY"/>
    <property type="match status" value="1"/>
</dbReference>
<comment type="caution">
    <text evidence="2">The sequence shown here is derived from an EMBL/GenBank/DDBJ whole genome shotgun (WGS) entry which is preliminary data.</text>
</comment>
<gene>
    <name evidence="2" type="ORF">BWK73_11550</name>
</gene>
<dbReference type="InterPro" id="IPR044843">
    <property type="entry name" value="Trans_IPPS_bact-type"/>
</dbReference>
<name>A0A1Y1QU50_9GAMM</name>
<dbReference type="GO" id="GO:0016117">
    <property type="term" value="P:carotenoid biosynthetic process"/>
    <property type="evidence" value="ECO:0007669"/>
    <property type="project" value="UniProtKB-ARBA"/>
</dbReference>
<accession>A0A1Y1QU50</accession>
<dbReference type="SFLD" id="SFLDG01212">
    <property type="entry name" value="Phytoene_synthase_like"/>
    <property type="match status" value="1"/>
</dbReference>
<protein>
    <recommendedName>
        <fullName evidence="4">Phytoene synthase</fullName>
    </recommendedName>
</protein>
<organism evidence="2 3">
    <name type="scientific">Thiothrix lacustris</name>
    <dbReference type="NCBI Taxonomy" id="525917"/>
    <lineage>
        <taxon>Bacteria</taxon>
        <taxon>Pseudomonadati</taxon>
        <taxon>Pseudomonadota</taxon>
        <taxon>Gammaproteobacteria</taxon>
        <taxon>Thiotrichales</taxon>
        <taxon>Thiotrichaceae</taxon>
        <taxon>Thiothrix</taxon>
    </lineage>
</organism>
<dbReference type="InterPro" id="IPR019845">
    <property type="entry name" value="Squalene/phytoene_synthase_CS"/>
</dbReference>
<dbReference type="SFLD" id="SFLDG01018">
    <property type="entry name" value="Squalene/Phytoene_Synthase_Lik"/>
    <property type="match status" value="1"/>
</dbReference>
<dbReference type="GO" id="GO:0051996">
    <property type="term" value="F:squalene synthase [NAD(P)H] activity"/>
    <property type="evidence" value="ECO:0007669"/>
    <property type="project" value="InterPro"/>
</dbReference>
<dbReference type="SUPFAM" id="SSF48576">
    <property type="entry name" value="Terpenoid synthases"/>
    <property type="match status" value="1"/>
</dbReference>
<keyword evidence="1" id="KW-0808">Transferase</keyword>
<evidence type="ECO:0000256" key="1">
    <source>
        <dbReference type="ARBA" id="ARBA00022679"/>
    </source>
</evidence>
<dbReference type="EMBL" id="MTEJ01000043">
    <property type="protein sequence ID" value="OQX13674.1"/>
    <property type="molecule type" value="Genomic_DNA"/>
</dbReference>
<reference evidence="2 3" key="1">
    <citation type="submission" date="2017-01" db="EMBL/GenBank/DDBJ databases">
        <title>Novel large sulfur bacteria in the metagenomes of groundwater-fed chemosynthetic microbial mats in the Lake Huron basin.</title>
        <authorList>
            <person name="Sharrar A.M."/>
            <person name="Flood B.E."/>
            <person name="Bailey J.V."/>
            <person name="Jones D.S."/>
            <person name="Biddanda B."/>
            <person name="Ruberg S.A."/>
            <person name="Marcus D.N."/>
            <person name="Dick G.J."/>
        </authorList>
    </citation>
    <scope>NUCLEOTIDE SEQUENCE [LARGE SCALE GENOMIC DNA]</scope>
    <source>
        <strain evidence="2">A8</strain>
    </source>
</reference>
<dbReference type="InterPro" id="IPR008949">
    <property type="entry name" value="Isoprenoid_synthase_dom_sf"/>
</dbReference>
<dbReference type="CDD" id="cd00683">
    <property type="entry name" value="Trans_IPPS_HH"/>
    <property type="match status" value="1"/>
</dbReference>
<sequence length="320" mass="35881">METQALNPLQVLRNHGKTFYFASHLLGKTEALRCARLYAFCRYIDDIADESADKAWADQQLADIYQQIEQRQAHDRYAADFLALAAECKFSPQPALELIKGVRSDLQHQQLRDEQALMHYCYRVAGTVGVMICGVLGMRDPTALPFAIDLGIAMQLTNIARDIKEDAESGRVYLPVQLIGDVQPIAISEPDAFMRAYLKIGIACVLDKAEEYYRSAEHGLGFLPWRSRLAILVASRLYRAIGLRLCRQQLAFWRGRTVVPVSEKLLHAAKACGEFITRPVYHQRSHPHQAELHRTLQGLFGTDSLQRHGDGGYAPSGSGV</sequence>
<dbReference type="SFLD" id="SFLDS00005">
    <property type="entry name" value="Isoprenoid_Synthase_Type_I"/>
    <property type="match status" value="1"/>
</dbReference>
<dbReference type="AlphaFoldDB" id="A0A1Y1QU50"/>
<dbReference type="PROSITE" id="PS01045">
    <property type="entry name" value="SQUALEN_PHYTOEN_SYN_2"/>
    <property type="match status" value="1"/>
</dbReference>
<evidence type="ECO:0000313" key="3">
    <source>
        <dbReference type="Proteomes" id="UP000192491"/>
    </source>
</evidence>